<gene>
    <name evidence="1" type="ORF">F8388_005013</name>
</gene>
<organism evidence="1 2">
    <name type="scientific">Cannabis sativa</name>
    <name type="common">Hemp</name>
    <name type="synonym">Marijuana</name>
    <dbReference type="NCBI Taxonomy" id="3483"/>
    <lineage>
        <taxon>Eukaryota</taxon>
        <taxon>Viridiplantae</taxon>
        <taxon>Streptophyta</taxon>
        <taxon>Embryophyta</taxon>
        <taxon>Tracheophyta</taxon>
        <taxon>Spermatophyta</taxon>
        <taxon>Magnoliopsida</taxon>
        <taxon>eudicotyledons</taxon>
        <taxon>Gunneridae</taxon>
        <taxon>Pentapetalae</taxon>
        <taxon>rosids</taxon>
        <taxon>fabids</taxon>
        <taxon>Rosales</taxon>
        <taxon>Cannabaceae</taxon>
        <taxon>Cannabis</taxon>
    </lineage>
</organism>
<accession>A0A7J6FYU3</accession>
<dbReference type="EMBL" id="JAATIP010000088">
    <property type="protein sequence ID" value="KAF4375923.1"/>
    <property type="molecule type" value="Genomic_DNA"/>
</dbReference>
<sequence length="113" mass="12897">MDELRTCAPKSLKHVLAQELIKGLQTVFKSRMAKSIHHARMTYNYCSQWSISLRLPCVVNIPSFMVRIDSQKLIDLSITSPFRGGCPIQVKRKNQKAAAKKAYDKDADEEDEE</sequence>
<dbReference type="Proteomes" id="UP000525078">
    <property type="component" value="Unassembled WGS sequence"/>
</dbReference>
<dbReference type="AlphaFoldDB" id="A0A7J6FYU3"/>
<protein>
    <submittedName>
        <fullName evidence="1">Uncharacterized protein</fullName>
    </submittedName>
</protein>
<proteinExistence type="predicted"/>
<evidence type="ECO:0000313" key="2">
    <source>
        <dbReference type="Proteomes" id="UP000525078"/>
    </source>
</evidence>
<name>A0A7J6FYU3_CANSA</name>
<reference evidence="1 2" key="1">
    <citation type="journal article" date="2020" name="bioRxiv">
        <title>Sequence and annotation of 42 cannabis genomes reveals extensive copy number variation in cannabinoid synthesis and pathogen resistance genes.</title>
        <authorList>
            <person name="Mckernan K.J."/>
            <person name="Helbert Y."/>
            <person name="Kane L.T."/>
            <person name="Ebling H."/>
            <person name="Zhang L."/>
            <person name="Liu B."/>
            <person name="Eaton Z."/>
            <person name="Mclaughlin S."/>
            <person name="Kingan S."/>
            <person name="Baybayan P."/>
            <person name="Concepcion G."/>
            <person name="Jordan M."/>
            <person name="Riva A."/>
            <person name="Barbazuk W."/>
            <person name="Harkins T."/>
        </authorList>
    </citation>
    <scope>NUCLEOTIDE SEQUENCE [LARGE SCALE GENOMIC DNA]</scope>
    <source>
        <strain evidence="2">cv. Jamaican Lion 4</strain>
        <tissue evidence="1">Leaf</tissue>
    </source>
</reference>
<evidence type="ECO:0000313" key="1">
    <source>
        <dbReference type="EMBL" id="KAF4375923.1"/>
    </source>
</evidence>
<comment type="caution">
    <text evidence="1">The sequence shown here is derived from an EMBL/GenBank/DDBJ whole genome shotgun (WGS) entry which is preliminary data.</text>
</comment>